<protein>
    <submittedName>
        <fullName evidence="2">Uncharacterized protein</fullName>
    </submittedName>
</protein>
<keyword evidence="4" id="KW-1185">Reference proteome</keyword>
<evidence type="ECO:0000256" key="1">
    <source>
        <dbReference type="SAM" id="SignalP"/>
    </source>
</evidence>
<evidence type="ECO:0000313" key="4">
    <source>
        <dbReference type="Proteomes" id="UP000242770"/>
    </source>
</evidence>
<evidence type="ECO:0000313" key="2">
    <source>
        <dbReference type="EMBL" id="CDS01071.1"/>
    </source>
</evidence>
<name>A0A0F7RVU6_9BASI</name>
<gene>
    <name evidence="2" type="primary">SSCI57380.1</name>
    <name evidence="3" type="ORF">SPSC_00074</name>
</gene>
<proteinExistence type="predicted"/>
<organism evidence="2 4">
    <name type="scientific">Sporisorium scitamineum</name>
    <dbReference type="NCBI Taxonomy" id="49012"/>
    <lineage>
        <taxon>Eukaryota</taxon>
        <taxon>Fungi</taxon>
        <taxon>Dikarya</taxon>
        <taxon>Basidiomycota</taxon>
        <taxon>Ustilaginomycotina</taxon>
        <taxon>Ustilaginomycetes</taxon>
        <taxon>Ustilaginales</taxon>
        <taxon>Ustilaginaceae</taxon>
        <taxon>Sporisorium</taxon>
    </lineage>
</organism>
<feature type="chain" id="PRO_5015038935" evidence="1">
    <location>
        <begin position="20"/>
        <end position="203"/>
    </location>
</feature>
<dbReference type="EMBL" id="CCFA01003423">
    <property type="protein sequence ID" value="CDS01071.1"/>
    <property type="molecule type" value="Genomic_DNA"/>
</dbReference>
<sequence length="203" mass="22227">MKLFALITIASVAITTVFAAGFGMGFPQHGAPGHESPVLLYDGTYMLRISPDAVTSRIYGDRLQELLRDAYRLQNHRVNPVGGSALTAPQIQGVFNSNRAMHRFIYLGLGTPGRGLVLAARLSHDTPPDRGYVFGLLTVRDMGSQAPHMVLHGYAEVSKGEEVLHAMQHARYNPAAHLLTPGHSLNIDQVFAELEVLPHGRRR</sequence>
<feature type="signal peptide" evidence="1">
    <location>
        <begin position="1"/>
        <end position="19"/>
    </location>
</feature>
<evidence type="ECO:0000313" key="3">
    <source>
        <dbReference type="EMBL" id="CDS81888.1"/>
    </source>
</evidence>
<dbReference type="EMBL" id="LK056650">
    <property type="protein sequence ID" value="CDS81888.1"/>
    <property type="molecule type" value="Genomic_DNA"/>
</dbReference>
<reference evidence="2" key="1">
    <citation type="submission" date="2014-06" db="EMBL/GenBank/DDBJ databases">
        <authorList>
            <person name="Berkman J.Paul."/>
        </authorList>
    </citation>
    <scope>NUCLEOTIDE SEQUENCE [LARGE SCALE GENOMIC DNA]</scope>
</reference>
<keyword evidence="1" id="KW-0732">Signal</keyword>
<dbReference type="Proteomes" id="UP000242770">
    <property type="component" value="Unassembled WGS sequence"/>
</dbReference>
<accession>A0A0F7RVU6</accession>
<reference evidence="4" key="2">
    <citation type="submission" date="2014-06" db="EMBL/GenBank/DDBJ databases">
        <authorList>
            <person name="Berkman P.J."/>
        </authorList>
    </citation>
    <scope>NUCLEOTIDE SEQUENCE [LARGE SCALE GENOMIC DNA]</scope>
</reference>
<dbReference type="AlphaFoldDB" id="A0A0F7RVU6"/>
<reference evidence="3" key="3">
    <citation type="submission" date="2014-06" db="EMBL/GenBank/DDBJ databases">
        <authorList>
            <person name="Ju J."/>
            <person name="Zhang J."/>
        </authorList>
    </citation>
    <scope>NUCLEOTIDE SEQUENCE</scope>
    <source>
        <strain evidence="3">SscI8</strain>
    </source>
</reference>